<protein>
    <submittedName>
        <fullName evidence="1">Domain of uncharacterized function (DUF1848)</fullName>
    </submittedName>
</protein>
<name>A0A379GGP9_PROMI</name>
<dbReference type="InterPro" id="IPR014998">
    <property type="entry name" value="DUF1848"/>
</dbReference>
<sequence>MIISASRRTDIPAFYTPWFLNRLKAGFVLIRNPFNRRITRVSLLPEDVDAFVFWTRNASMLMKNLGALREYKYYFQYTITGYPKTIEKNVKSPYKTIENFIELSELIGKEKVIWRYDPILISNTLTLNEHKRLFTKIADSLAGKTNKVVISFADFYKKTIKNLSLIENFQYVDILNEETTMNELVKFMINIANDRGMVIETCAESIDLSYLGVQHGKCIDDRLLKSVFNIDISSKKDAGQREACGCVKSIDIGEYNTCLHNCTYCYATYNLDSVKKNKSRHFSDSPFLIGDAEGIDPKLLIPPIKQGSLF</sequence>
<dbReference type="Pfam" id="PF08902">
    <property type="entry name" value="DUF1848"/>
    <property type="match status" value="1"/>
</dbReference>
<dbReference type="Proteomes" id="UP000254191">
    <property type="component" value="Unassembled WGS sequence"/>
</dbReference>
<dbReference type="RefSeq" id="WP_004243485.1">
    <property type="nucleotide sequence ID" value="NZ_JAMSBI010000004.1"/>
</dbReference>
<dbReference type="AlphaFoldDB" id="A0A379GGP9"/>
<reference evidence="1 2" key="1">
    <citation type="submission" date="2018-06" db="EMBL/GenBank/DDBJ databases">
        <authorList>
            <consortium name="Pathogen Informatics"/>
            <person name="Doyle S."/>
        </authorList>
    </citation>
    <scope>NUCLEOTIDE SEQUENCE [LARGE SCALE GENOMIC DNA]</scope>
    <source>
        <strain evidence="1 2">NCTC11938</strain>
    </source>
</reference>
<proteinExistence type="predicted"/>
<dbReference type="EMBL" id="UGTS01000006">
    <property type="protein sequence ID" value="SUC40130.1"/>
    <property type="molecule type" value="Genomic_DNA"/>
</dbReference>
<evidence type="ECO:0000313" key="1">
    <source>
        <dbReference type="EMBL" id="SUC40130.1"/>
    </source>
</evidence>
<gene>
    <name evidence="1" type="ORF">NCTC11938_04417</name>
</gene>
<evidence type="ECO:0000313" key="2">
    <source>
        <dbReference type="Proteomes" id="UP000254191"/>
    </source>
</evidence>
<accession>A0A379GGP9</accession>
<organism evidence="1 2">
    <name type="scientific">Proteus mirabilis</name>
    <dbReference type="NCBI Taxonomy" id="584"/>
    <lineage>
        <taxon>Bacteria</taxon>
        <taxon>Pseudomonadati</taxon>
        <taxon>Pseudomonadota</taxon>
        <taxon>Gammaproteobacteria</taxon>
        <taxon>Enterobacterales</taxon>
        <taxon>Morganellaceae</taxon>
        <taxon>Proteus</taxon>
    </lineage>
</organism>